<evidence type="ECO:0000313" key="1">
    <source>
        <dbReference type="EMBL" id="UOQ50694.1"/>
    </source>
</evidence>
<name>A0ABY4F1Z3_9BACT</name>
<gene>
    <name evidence="1" type="ORF">MUN80_13085</name>
</gene>
<dbReference type="EMBL" id="CP095049">
    <property type="protein sequence ID" value="UOQ50694.1"/>
    <property type="molecule type" value="Genomic_DNA"/>
</dbReference>
<protein>
    <recommendedName>
        <fullName evidence="3">DUF2063 domain-containing protein</fullName>
    </recommendedName>
</protein>
<dbReference type="RefSeq" id="WP_244713442.1">
    <property type="nucleotide sequence ID" value="NZ_CP095049.1"/>
</dbReference>
<accession>A0ABY4F1Z3</accession>
<reference evidence="1 2" key="1">
    <citation type="submission" date="2022-04" db="EMBL/GenBank/DDBJ databases">
        <title>Hymenobacter sp. isolated from the air.</title>
        <authorList>
            <person name="Won M."/>
            <person name="Lee C.-M."/>
            <person name="Woen H.-Y."/>
            <person name="Kwon S.-W."/>
        </authorList>
    </citation>
    <scope>NUCLEOTIDE SEQUENCE [LARGE SCALE GENOMIC DNA]</scope>
    <source>
        <strain evidence="2">5116 S-27</strain>
    </source>
</reference>
<proteinExistence type="predicted"/>
<dbReference type="Proteomes" id="UP000831785">
    <property type="component" value="Chromosome"/>
</dbReference>
<evidence type="ECO:0000313" key="2">
    <source>
        <dbReference type="Proteomes" id="UP000831785"/>
    </source>
</evidence>
<evidence type="ECO:0008006" key="3">
    <source>
        <dbReference type="Google" id="ProtNLM"/>
    </source>
</evidence>
<sequence>MTEQEIADFRYHRTKELLERYFEIIQGYLPAMNGVTVGGRRELMAFNLLERLFYNAKAALFLYDEYGVSHNMAVPLSQLFRAIVYDVTISYWLFAEGQFDAHLLEFNADYINKNGRRIREMQGEDHVRTVTYEGWNQVAPENFTRSEAGLQPVQVRTQTFETISRELRDERPEPLFRELYLLYPLLSQQAHVSAFSKEIIYRRADPMIGVFYACCRGLLAGSAMLLTIVNQGDWRSVEQALLQLLATVTPTQPEQPE</sequence>
<organism evidence="1 2">
    <name type="scientific">Hymenobacter cellulosivorans</name>
    <dbReference type="NCBI Taxonomy" id="2932249"/>
    <lineage>
        <taxon>Bacteria</taxon>
        <taxon>Pseudomonadati</taxon>
        <taxon>Bacteroidota</taxon>
        <taxon>Cytophagia</taxon>
        <taxon>Cytophagales</taxon>
        <taxon>Hymenobacteraceae</taxon>
        <taxon>Hymenobacter</taxon>
    </lineage>
</organism>
<keyword evidence="2" id="KW-1185">Reference proteome</keyword>